<evidence type="ECO:0000256" key="1">
    <source>
        <dbReference type="ARBA" id="ARBA00023172"/>
    </source>
</evidence>
<protein>
    <submittedName>
        <fullName evidence="3">Integrase</fullName>
    </submittedName>
</protein>
<keyword evidence="2" id="KW-0175">Coiled coil</keyword>
<keyword evidence="4" id="KW-1185">Reference proteome</keyword>
<dbReference type="Gene3D" id="1.10.443.10">
    <property type="entry name" value="Intergrase catalytic core"/>
    <property type="match status" value="1"/>
</dbReference>
<dbReference type="Proteomes" id="UP000241566">
    <property type="component" value="Unassembled WGS sequence"/>
</dbReference>
<dbReference type="SUPFAM" id="SSF56349">
    <property type="entry name" value="DNA breaking-rejoining enzymes"/>
    <property type="match status" value="1"/>
</dbReference>
<evidence type="ECO:0000313" key="3">
    <source>
        <dbReference type="EMBL" id="PSV81445.1"/>
    </source>
</evidence>
<reference evidence="3 4" key="1">
    <citation type="submission" date="2018-01" db="EMBL/GenBank/DDBJ databases">
        <title>Whole genome sequencing of Histamine producing bacteria.</title>
        <authorList>
            <person name="Butler K."/>
        </authorList>
    </citation>
    <scope>NUCLEOTIDE SEQUENCE [LARGE SCALE GENOMIC DNA]</scope>
    <source>
        <strain evidence="3 4">ATCC 25521</strain>
    </source>
</reference>
<sequence length="880" mass="100749">MATKVTQTKKKNDGRSSDLTLQWLVNNHGQKWETWRQLAEEWIKAQDSGTNLKLDALCVFFELYLVDTVPFTSDVKSLFEGKNGWQASTDELKRVLLEKTNRSDNKSTSVLLNYCKEFIDWVVKAHFSEIDDNGIAIPLYNNPFEQVKHKLKNTETVYNPLPYRYICDLRHILCPKPRGHFSDWTWAQKQTGQGARHGDWCEVDESLIDKADPDCVWRSKEVLRTPKGGKSAVSTVIHQIWSPVVSMVLLIKLHLPLRTYQVRMLDSGEADTLRYEKGNWIKNPHGFALNHYSKGVFRQFKDNATGLESTGLYISTNKTADQNKDEFERGYEIPWQNEDVLYWLEKLRNWQEKYNPISKPTDWTTLEVKHTKDMKSKAYLSAMGHSCFLFRDAPAKKQDDRSKPVQDIVIGKLWYKLLHQLEQHLFASGDILSDGTALRLVHDYGEDYSKSGNKTKTEFPLHSLRVSLITCYIMDANLPLPVVSKLLAGHSRMIMTVYYNKITPAVMKEKMTEADKRCEDKSKKSVRAFLKDAEMRQIKCKMAYNDGQSVEAALVNRNPMGWEKRHIGMCLAGGNTVRSDETRTVAGCWNGGELLIDSSNVAKRVYGSVPHGFENCVRCRWFITDARYLPELNAHLNFMSYKSHEAANLAVKLEGEIEKMDELKYEAESEGKPFTQHNELQALQRRYEKQLVEADEYTKDWIATFGLIRRIIEIEQGRTESDTANKLVAVGSESDIKVGFMETESELLQLALLCEDAEFYPDMLDDVKKTPTIERRTQSLSRFMMRKGYMPQLLMLDKDQQLIAANAMMRQMALQANPTDKLDGYKQVANYLELGQFMADSKLLETGIHALENSINTPVDGISIKSLTSNVVKGDFPSAG</sequence>
<dbReference type="InterPro" id="IPR011010">
    <property type="entry name" value="DNA_brk_join_enz"/>
</dbReference>
<accession>A0ABX5GEX2</accession>
<dbReference type="InterPro" id="IPR013762">
    <property type="entry name" value="Integrase-like_cat_sf"/>
</dbReference>
<dbReference type="Pfam" id="PF13009">
    <property type="entry name" value="Integrase_2"/>
    <property type="match status" value="1"/>
</dbReference>
<keyword evidence="1" id="KW-0233">DNA recombination</keyword>
<dbReference type="EMBL" id="PYOI01000016">
    <property type="protein sequence ID" value="PSV81445.1"/>
    <property type="molecule type" value="Genomic_DNA"/>
</dbReference>
<organism evidence="3 4">
    <name type="scientific">Photobacterium leiognathi</name>
    <dbReference type="NCBI Taxonomy" id="553611"/>
    <lineage>
        <taxon>Bacteria</taxon>
        <taxon>Pseudomonadati</taxon>
        <taxon>Pseudomonadota</taxon>
        <taxon>Gammaproteobacteria</taxon>
        <taxon>Vibrionales</taxon>
        <taxon>Vibrionaceae</taxon>
        <taxon>Photobacterium</taxon>
    </lineage>
</organism>
<proteinExistence type="predicted"/>
<evidence type="ECO:0000256" key="2">
    <source>
        <dbReference type="SAM" id="Coils"/>
    </source>
</evidence>
<evidence type="ECO:0000313" key="4">
    <source>
        <dbReference type="Proteomes" id="UP000241566"/>
    </source>
</evidence>
<gene>
    <name evidence="3" type="ORF">CTM94_11860</name>
</gene>
<name>A0ABX5GEX2_PHOLE</name>
<comment type="caution">
    <text evidence="3">The sequence shown here is derived from an EMBL/GenBank/DDBJ whole genome shotgun (WGS) entry which is preliminary data.</text>
</comment>
<dbReference type="InterPro" id="IPR024965">
    <property type="entry name" value="Putative_integrase"/>
</dbReference>
<dbReference type="RefSeq" id="WP_045063880.1">
    <property type="nucleotide sequence ID" value="NZ_CP131601.1"/>
</dbReference>
<feature type="coiled-coil region" evidence="2">
    <location>
        <begin position="650"/>
        <end position="700"/>
    </location>
</feature>